<dbReference type="Proteomes" id="UP000176429">
    <property type="component" value="Unassembled WGS sequence"/>
</dbReference>
<dbReference type="GO" id="GO:0003887">
    <property type="term" value="F:DNA-directed DNA polymerase activity"/>
    <property type="evidence" value="ECO:0007669"/>
    <property type="project" value="UniProtKB-KW"/>
</dbReference>
<evidence type="ECO:0000256" key="2">
    <source>
        <dbReference type="ARBA" id="ARBA00022679"/>
    </source>
</evidence>
<comment type="caution">
    <text evidence="8">The sequence shown here is derived from an EMBL/GenBank/DDBJ whole genome shotgun (WGS) entry which is preliminary data.</text>
</comment>
<sequence>MIIFRPFLGKGLGLFVFYLRGLYQKISTLILDCMFYFFHGSDFDKVHAKAEDILNALKKKRPEAEIINLDADSWSEGDWERLCRSQGLFDRKYIVVAKGLGERGEIREFVESRVVDLKSSENAFLLIDRFLDEGYAKALTVGAEKAFAFESKTVVRPRFNVFDLADAFGKKDKKGLWVLFQKALKAGVESEQIHGALFWQVKNMALAMKCKDAEEAGVKDFPFMKAKKYVQNFSGGEIKKQASWLTSIYHEARSGGPELEIGLEKWILSI</sequence>
<evidence type="ECO:0000256" key="7">
    <source>
        <dbReference type="ARBA" id="ARBA00049244"/>
    </source>
</evidence>
<reference evidence="8 9" key="1">
    <citation type="journal article" date="2016" name="Nat. Commun.">
        <title>Thousands of microbial genomes shed light on interconnected biogeochemical processes in an aquifer system.</title>
        <authorList>
            <person name="Anantharaman K."/>
            <person name="Brown C.T."/>
            <person name="Hug L.A."/>
            <person name="Sharon I."/>
            <person name="Castelle C.J."/>
            <person name="Probst A.J."/>
            <person name="Thomas B.C."/>
            <person name="Singh A."/>
            <person name="Wilkins M.J."/>
            <person name="Karaoz U."/>
            <person name="Brodie E.L."/>
            <person name="Williams K.H."/>
            <person name="Hubbard S.S."/>
            <person name="Banfield J.F."/>
        </authorList>
    </citation>
    <scope>NUCLEOTIDE SEQUENCE [LARGE SCALE GENOMIC DNA]</scope>
</reference>
<evidence type="ECO:0000256" key="6">
    <source>
        <dbReference type="ARBA" id="ARBA00034754"/>
    </source>
</evidence>
<dbReference type="GO" id="GO:0006261">
    <property type="term" value="P:DNA-templated DNA replication"/>
    <property type="evidence" value="ECO:0007669"/>
    <property type="project" value="TreeGrafter"/>
</dbReference>
<evidence type="ECO:0000313" key="8">
    <source>
        <dbReference type="EMBL" id="OHA39902.1"/>
    </source>
</evidence>
<dbReference type="InterPro" id="IPR005790">
    <property type="entry name" value="DNA_polIII_delta"/>
</dbReference>
<keyword evidence="3" id="KW-0548">Nucleotidyltransferase</keyword>
<dbReference type="PANTHER" id="PTHR34388:SF1">
    <property type="entry name" value="DNA POLYMERASE III SUBUNIT DELTA"/>
    <property type="match status" value="1"/>
</dbReference>
<organism evidence="8 9">
    <name type="scientific">Candidatus Taylorbacteria bacterium RIFCSPLOWO2_02_FULL_46_40</name>
    <dbReference type="NCBI Taxonomy" id="1802329"/>
    <lineage>
        <taxon>Bacteria</taxon>
        <taxon>Candidatus Tayloriibacteriota</taxon>
    </lineage>
</organism>
<evidence type="ECO:0000256" key="1">
    <source>
        <dbReference type="ARBA" id="ARBA00012417"/>
    </source>
</evidence>
<protein>
    <recommendedName>
        <fullName evidence="1">DNA-directed DNA polymerase</fullName>
        <ecNumber evidence="1">2.7.7.7</ecNumber>
    </recommendedName>
</protein>
<proteinExistence type="inferred from homology"/>
<dbReference type="EMBL" id="MHSH01000061">
    <property type="protein sequence ID" value="OHA39902.1"/>
    <property type="molecule type" value="Genomic_DNA"/>
</dbReference>
<evidence type="ECO:0000256" key="4">
    <source>
        <dbReference type="ARBA" id="ARBA00022705"/>
    </source>
</evidence>
<keyword evidence="4" id="KW-0235">DNA replication</keyword>
<comment type="catalytic activity">
    <reaction evidence="7">
        <text>DNA(n) + a 2'-deoxyribonucleoside 5'-triphosphate = DNA(n+1) + diphosphate</text>
        <dbReference type="Rhea" id="RHEA:22508"/>
        <dbReference type="Rhea" id="RHEA-COMP:17339"/>
        <dbReference type="Rhea" id="RHEA-COMP:17340"/>
        <dbReference type="ChEBI" id="CHEBI:33019"/>
        <dbReference type="ChEBI" id="CHEBI:61560"/>
        <dbReference type="ChEBI" id="CHEBI:173112"/>
        <dbReference type="EC" id="2.7.7.7"/>
    </reaction>
</comment>
<evidence type="ECO:0000256" key="5">
    <source>
        <dbReference type="ARBA" id="ARBA00022932"/>
    </source>
</evidence>
<evidence type="ECO:0000313" key="9">
    <source>
        <dbReference type="Proteomes" id="UP000176429"/>
    </source>
</evidence>
<comment type="similarity">
    <text evidence="6">Belongs to the DNA polymerase HolA subunit family.</text>
</comment>
<keyword evidence="2" id="KW-0808">Transferase</keyword>
<dbReference type="GO" id="GO:0003677">
    <property type="term" value="F:DNA binding"/>
    <property type="evidence" value="ECO:0007669"/>
    <property type="project" value="InterPro"/>
</dbReference>
<dbReference type="SUPFAM" id="SSF48019">
    <property type="entry name" value="post-AAA+ oligomerization domain-like"/>
    <property type="match status" value="1"/>
</dbReference>
<dbReference type="EC" id="2.7.7.7" evidence="1"/>
<dbReference type="Gene3D" id="1.20.272.10">
    <property type="match status" value="1"/>
</dbReference>
<keyword evidence="5" id="KW-0239">DNA-directed DNA polymerase</keyword>
<accession>A0A1G2NX32</accession>
<gene>
    <name evidence="8" type="ORF">A3H68_01250</name>
</gene>
<dbReference type="GO" id="GO:0009360">
    <property type="term" value="C:DNA polymerase III complex"/>
    <property type="evidence" value="ECO:0007669"/>
    <property type="project" value="TreeGrafter"/>
</dbReference>
<dbReference type="AlphaFoldDB" id="A0A1G2NX32"/>
<name>A0A1G2NX32_9BACT</name>
<evidence type="ECO:0000256" key="3">
    <source>
        <dbReference type="ARBA" id="ARBA00022695"/>
    </source>
</evidence>
<dbReference type="PANTHER" id="PTHR34388">
    <property type="entry name" value="DNA POLYMERASE III SUBUNIT DELTA"/>
    <property type="match status" value="1"/>
</dbReference>
<dbReference type="InterPro" id="IPR008921">
    <property type="entry name" value="DNA_pol3_clamp-load_cplx_C"/>
</dbReference>